<evidence type="ECO:0000256" key="1">
    <source>
        <dbReference type="SAM" id="MobiDB-lite"/>
    </source>
</evidence>
<sequence>MHPYVHSRHTSTHEFGHAVGLWHSEIKDTSMGPPQSQASYWAAHDLMTIATIHSKSVKHLQTRDEIRSALGLPDDSEWNGFIDDTSTLSTPPAST</sequence>
<organism evidence="2">
    <name type="scientific">marine metagenome</name>
    <dbReference type="NCBI Taxonomy" id="408172"/>
    <lineage>
        <taxon>unclassified sequences</taxon>
        <taxon>metagenomes</taxon>
        <taxon>ecological metagenomes</taxon>
    </lineage>
</organism>
<feature type="region of interest" description="Disordered" evidence="1">
    <location>
        <begin position="71"/>
        <end position="95"/>
    </location>
</feature>
<protein>
    <recommendedName>
        <fullName evidence="3">Peptidase M10 metallopeptidase domain-containing protein</fullName>
    </recommendedName>
</protein>
<evidence type="ECO:0008006" key="3">
    <source>
        <dbReference type="Google" id="ProtNLM"/>
    </source>
</evidence>
<name>A0A382DAD2_9ZZZZ</name>
<dbReference type="Gene3D" id="3.40.390.10">
    <property type="entry name" value="Collagenase (Catalytic Domain)"/>
    <property type="match status" value="1"/>
</dbReference>
<feature type="compositionally biased region" description="Polar residues" evidence="1">
    <location>
        <begin position="84"/>
        <end position="95"/>
    </location>
</feature>
<dbReference type="AlphaFoldDB" id="A0A382DAD2"/>
<accession>A0A382DAD2</accession>
<dbReference type="InterPro" id="IPR024079">
    <property type="entry name" value="MetalloPept_cat_dom_sf"/>
</dbReference>
<gene>
    <name evidence="2" type="ORF">METZ01_LOCUS187495</name>
</gene>
<dbReference type="SUPFAM" id="SSF55486">
    <property type="entry name" value="Metalloproteases ('zincins'), catalytic domain"/>
    <property type="match status" value="1"/>
</dbReference>
<evidence type="ECO:0000313" key="2">
    <source>
        <dbReference type="EMBL" id="SVB34641.1"/>
    </source>
</evidence>
<dbReference type="GO" id="GO:0008237">
    <property type="term" value="F:metallopeptidase activity"/>
    <property type="evidence" value="ECO:0007669"/>
    <property type="project" value="InterPro"/>
</dbReference>
<proteinExistence type="predicted"/>
<dbReference type="EMBL" id="UINC01038118">
    <property type="protein sequence ID" value="SVB34641.1"/>
    <property type="molecule type" value="Genomic_DNA"/>
</dbReference>
<reference evidence="2" key="1">
    <citation type="submission" date="2018-05" db="EMBL/GenBank/DDBJ databases">
        <authorList>
            <person name="Lanie J.A."/>
            <person name="Ng W.-L."/>
            <person name="Kazmierczak K.M."/>
            <person name="Andrzejewski T.M."/>
            <person name="Davidsen T.M."/>
            <person name="Wayne K.J."/>
            <person name="Tettelin H."/>
            <person name="Glass J.I."/>
            <person name="Rusch D."/>
            <person name="Podicherti R."/>
            <person name="Tsui H.-C.T."/>
            <person name="Winkler M.E."/>
        </authorList>
    </citation>
    <scope>NUCLEOTIDE SEQUENCE</scope>
</reference>